<sequence>MQKGEGRYAALLIHSPISFPLFHIPSPLSASLSSFLDGSRGGKQVLPAPTTGLPDPTVCTVLRYLPAILSYVIETNLSPKLQFLTKRMGRDPAVEPSEFLHYVTFSLEGRIRLRHDALRERGRVGAHGWCLGYCLLQRVVGLSR</sequence>
<keyword evidence="2" id="KW-0806">Transcription termination</keyword>
<dbReference type="InterPro" id="IPR003690">
    <property type="entry name" value="MTERF"/>
</dbReference>
<keyword evidence="2" id="KW-0804">Transcription</keyword>
<dbReference type="Gene3D" id="1.25.70.10">
    <property type="entry name" value="Transcription termination factor 3, mitochondrial"/>
    <property type="match status" value="1"/>
</dbReference>
<protein>
    <submittedName>
        <fullName evidence="4">Uncharacterized protein</fullName>
    </submittedName>
</protein>
<dbReference type="GO" id="GO:0006353">
    <property type="term" value="P:DNA-templated transcription termination"/>
    <property type="evidence" value="ECO:0007669"/>
    <property type="project" value="UniProtKB-KW"/>
</dbReference>
<evidence type="ECO:0000256" key="1">
    <source>
        <dbReference type="ARBA" id="ARBA00007692"/>
    </source>
</evidence>
<dbReference type="Pfam" id="PF02536">
    <property type="entry name" value="mTERF"/>
    <property type="match status" value="1"/>
</dbReference>
<comment type="similarity">
    <text evidence="1">Belongs to the mTERF family.</text>
</comment>
<evidence type="ECO:0000313" key="5">
    <source>
        <dbReference type="Proteomes" id="UP000823388"/>
    </source>
</evidence>
<evidence type="ECO:0000256" key="3">
    <source>
        <dbReference type="ARBA" id="ARBA00022946"/>
    </source>
</evidence>
<evidence type="ECO:0000256" key="2">
    <source>
        <dbReference type="ARBA" id="ARBA00022472"/>
    </source>
</evidence>
<reference evidence="4" key="1">
    <citation type="submission" date="2020-05" db="EMBL/GenBank/DDBJ databases">
        <title>WGS assembly of Panicum virgatum.</title>
        <authorList>
            <person name="Lovell J.T."/>
            <person name="Jenkins J."/>
            <person name="Shu S."/>
            <person name="Juenger T.E."/>
            <person name="Schmutz J."/>
        </authorList>
    </citation>
    <scope>NUCLEOTIDE SEQUENCE</scope>
    <source>
        <strain evidence="4">AP13</strain>
    </source>
</reference>
<dbReference type="AlphaFoldDB" id="A0A8T0R080"/>
<dbReference type="SMART" id="SM00733">
    <property type="entry name" value="Mterf"/>
    <property type="match status" value="2"/>
</dbReference>
<dbReference type="EMBL" id="CM029048">
    <property type="protein sequence ID" value="KAG2578588.1"/>
    <property type="molecule type" value="Genomic_DNA"/>
</dbReference>
<organism evidence="4 5">
    <name type="scientific">Panicum virgatum</name>
    <name type="common">Blackwell switchgrass</name>
    <dbReference type="NCBI Taxonomy" id="38727"/>
    <lineage>
        <taxon>Eukaryota</taxon>
        <taxon>Viridiplantae</taxon>
        <taxon>Streptophyta</taxon>
        <taxon>Embryophyta</taxon>
        <taxon>Tracheophyta</taxon>
        <taxon>Spermatophyta</taxon>
        <taxon>Magnoliopsida</taxon>
        <taxon>Liliopsida</taxon>
        <taxon>Poales</taxon>
        <taxon>Poaceae</taxon>
        <taxon>PACMAD clade</taxon>
        <taxon>Panicoideae</taxon>
        <taxon>Panicodae</taxon>
        <taxon>Paniceae</taxon>
        <taxon>Panicinae</taxon>
        <taxon>Panicum</taxon>
        <taxon>Panicum sect. Hiantes</taxon>
    </lineage>
</organism>
<accession>A0A8T0R080</accession>
<name>A0A8T0R080_PANVG</name>
<keyword evidence="5" id="KW-1185">Reference proteome</keyword>
<proteinExistence type="inferred from homology"/>
<dbReference type="GO" id="GO:0003676">
    <property type="term" value="F:nucleic acid binding"/>
    <property type="evidence" value="ECO:0007669"/>
    <property type="project" value="InterPro"/>
</dbReference>
<comment type="caution">
    <text evidence="4">The sequence shown here is derived from an EMBL/GenBank/DDBJ whole genome shotgun (WGS) entry which is preliminary data.</text>
</comment>
<dbReference type="Proteomes" id="UP000823388">
    <property type="component" value="Chromosome 6N"/>
</dbReference>
<evidence type="ECO:0000313" key="4">
    <source>
        <dbReference type="EMBL" id="KAG2578588.1"/>
    </source>
</evidence>
<dbReference type="InterPro" id="IPR038538">
    <property type="entry name" value="MTERF_sf"/>
</dbReference>
<gene>
    <name evidence="4" type="ORF">PVAP13_6NG124409</name>
</gene>
<keyword evidence="2" id="KW-0805">Transcription regulation</keyword>
<keyword evidence="3" id="KW-0809">Transit peptide</keyword>